<dbReference type="SUPFAM" id="SSF53756">
    <property type="entry name" value="UDP-Glycosyltransferase/glycogen phosphorylase"/>
    <property type="match status" value="1"/>
</dbReference>
<dbReference type="KEGG" id="cad:Curi_c01960"/>
<dbReference type="Gene3D" id="3.40.50.2000">
    <property type="entry name" value="Glycogen Phosphorylase B"/>
    <property type="match status" value="2"/>
</dbReference>
<proteinExistence type="inferred from homology"/>
<dbReference type="STRING" id="1128398.Curi_c01960"/>
<evidence type="ECO:0000313" key="7">
    <source>
        <dbReference type="EMBL" id="AFS77276.1"/>
    </source>
</evidence>
<comment type="similarity">
    <text evidence="2 5">Belongs to the UDP-N-acetylglucosamine 2-epimerase family.</text>
</comment>
<keyword evidence="8" id="KW-1185">Reference proteome</keyword>
<evidence type="ECO:0000256" key="3">
    <source>
        <dbReference type="ARBA" id="ARBA00038858"/>
    </source>
</evidence>
<dbReference type="NCBIfam" id="TIGR00236">
    <property type="entry name" value="wecB"/>
    <property type="match status" value="1"/>
</dbReference>
<evidence type="ECO:0000259" key="6">
    <source>
        <dbReference type="Pfam" id="PF02350"/>
    </source>
</evidence>
<dbReference type="InterPro" id="IPR003331">
    <property type="entry name" value="UDP_GlcNAc_Epimerase_2_dom"/>
</dbReference>
<dbReference type="InterPro" id="IPR029767">
    <property type="entry name" value="WecB-like"/>
</dbReference>
<dbReference type="CDD" id="cd03786">
    <property type="entry name" value="GTB_UDP-GlcNAc_2-Epimerase"/>
    <property type="match status" value="1"/>
</dbReference>
<keyword evidence="1 5" id="KW-0413">Isomerase</keyword>
<feature type="domain" description="UDP-N-acetylglucosamine 2-epimerase" evidence="6">
    <location>
        <begin position="26"/>
        <end position="369"/>
    </location>
</feature>
<protein>
    <recommendedName>
        <fullName evidence="3">UDP-N-acetylglucosamine 2-epimerase (non-hydrolyzing)</fullName>
        <ecNumber evidence="3">5.1.3.14</ecNumber>
    </recommendedName>
    <alternativeName>
        <fullName evidence="4">UDP-GlcNAc-2-epimerase</fullName>
    </alternativeName>
</protein>
<dbReference type="Pfam" id="PF02350">
    <property type="entry name" value="Epimerase_2"/>
    <property type="match status" value="1"/>
</dbReference>
<evidence type="ECO:0000256" key="4">
    <source>
        <dbReference type="ARBA" id="ARBA00079400"/>
    </source>
</evidence>
<dbReference type="EMBL" id="CP003326">
    <property type="protein sequence ID" value="AFS77276.1"/>
    <property type="molecule type" value="Genomic_DNA"/>
</dbReference>
<dbReference type="PATRIC" id="fig|1128398.3.peg.199"/>
<evidence type="ECO:0000313" key="8">
    <source>
        <dbReference type="Proteomes" id="UP000006094"/>
    </source>
</evidence>
<dbReference type="EC" id="5.1.3.14" evidence="3"/>
<dbReference type="Proteomes" id="UP000006094">
    <property type="component" value="Chromosome"/>
</dbReference>
<dbReference type="eggNOG" id="COG0381">
    <property type="taxonomic scope" value="Bacteria"/>
</dbReference>
<evidence type="ECO:0000256" key="5">
    <source>
        <dbReference type="RuleBase" id="RU003513"/>
    </source>
</evidence>
<dbReference type="FunFam" id="3.40.50.2000:FF:000043">
    <property type="entry name" value="UDP-N-acetylglucosamine 2-epimerase"/>
    <property type="match status" value="1"/>
</dbReference>
<organism evidence="7 8">
    <name type="scientific">Gottschalkia acidurici (strain ATCC 7906 / DSM 604 / BCRC 14475 / CIP 104303 / KCTC 5404 / NCIMB 10678 / 9a)</name>
    <name type="common">Clostridium acidurici</name>
    <dbReference type="NCBI Taxonomy" id="1128398"/>
    <lineage>
        <taxon>Bacteria</taxon>
        <taxon>Bacillati</taxon>
        <taxon>Bacillota</taxon>
        <taxon>Tissierellia</taxon>
        <taxon>Tissierellales</taxon>
        <taxon>Gottschalkiaceae</taxon>
        <taxon>Gottschalkia</taxon>
    </lineage>
</organism>
<reference evidence="7 8" key="1">
    <citation type="journal article" date="2012" name="PLoS ONE">
        <title>The purine-utilizing bacterium Clostridium acidurici 9a: a genome-guided metabolic reconsideration.</title>
        <authorList>
            <person name="Hartwich K."/>
            <person name="Poehlein A."/>
            <person name="Daniel R."/>
        </authorList>
    </citation>
    <scope>NUCLEOTIDE SEQUENCE [LARGE SCALE GENOMIC DNA]</scope>
    <source>
        <strain evidence="8">ATCC 7906 / DSM 604 / BCRC 14475 / CIP 104303 / KCTC 5404 / NCIMB 10678 / 9a</strain>
    </source>
</reference>
<dbReference type="PANTHER" id="PTHR43174">
    <property type="entry name" value="UDP-N-ACETYLGLUCOSAMINE 2-EPIMERASE"/>
    <property type="match status" value="1"/>
</dbReference>
<accession>K0AY00</accession>
<evidence type="ECO:0000256" key="1">
    <source>
        <dbReference type="ARBA" id="ARBA00023235"/>
    </source>
</evidence>
<gene>
    <name evidence="7" type="primary">wecB</name>
    <name evidence="7" type="ordered locus">Curi_c01960</name>
</gene>
<dbReference type="GO" id="GO:0008761">
    <property type="term" value="F:UDP-N-acetylglucosamine 2-epimerase activity"/>
    <property type="evidence" value="ECO:0007669"/>
    <property type="project" value="UniProtKB-EC"/>
</dbReference>
<sequence>MKMNKIKVLTVFGTRPEGIKMAPIIKKLNENENIIHKACVTGQHREMLDQVLEIFNIVPDYDLNIFQSGQTLTEITTRSLEGLESIIKEFEPDILLVQGDTTTVFSGALAGFYNGVKIGHVEAGLRSGDLYSPFPEEANRKLTGVVTNFHFAPTETSKRNLLSEGYEEEKIYITGNTSIDALLQVVSDDYKFENDLLNNLDYKNKKIILLTSHRRENLGTPMENIFTAMKEVVEKNEDVEVVFPIHLNPRVREIANGILSNHDRIHIIEPLDYLPFANLQAKTYLIVTDSGGIQEEAPTLGKPVLVVRKETERPEGIESGTAKLLGLEKEDIFREVDLLVNNKDEYEKMANAVNPYGDGKASDRIVEIIVKNLK</sequence>
<evidence type="ECO:0000256" key="2">
    <source>
        <dbReference type="ARBA" id="ARBA00038209"/>
    </source>
</evidence>
<name>K0AY00_GOTA9</name>
<dbReference type="AlphaFoldDB" id="K0AY00"/>
<dbReference type="PANTHER" id="PTHR43174:SF2">
    <property type="entry name" value="UDP-N-ACETYLGLUCOSAMINE 2-EPIMERASE"/>
    <property type="match status" value="1"/>
</dbReference>
<dbReference type="HOGENOM" id="CLU_041674_1_0_9"/>